<dbReference type="Gene3D" id="2.170.150.20">
    <property type="entry name" value="Peptide methionine sulfoxide reductase"/>
    <property type="match status" value="1"/>
</dbReference>
<dbReference type="GO" id="GO:0046872">
    <property type="term" value="F:metal ion binding"/>
    <property type="evidence" value="ECO:0007669"/>
    <property type="project" value="UniProtKB-KW"/>
</dbReference>
<evidence type="ECO:0000313" key="4">
    <source>
        <dbReference type="EMBL" id="TDH66230.1"/>
    </source>
</evidence>
<dbReference type="InterPro" id="IPR034750">
    <property type="entry name" value="CULT"/>
</dbReference>
<proteinExistence type="predicted"/>
<dbReference type="SUPFAM" id="SSF88697">
    <property type="entry name" value="PUA domain-like"/>
    <property type="match status" value="1"/>
</dbReference>
<feature type="domain" description="CULT" evidence="3">
    <location>
        <begin position="222"/>
        <end position="332"/>
    </location>
</feature>
<accession>A0A976FGB1</accession>
<dbReference type="GeneID" id="94349612"/>
<dbReference type="RefSeq" id="XP_067815729.1">
    <property type="nucleotide sequence ID" value="XM_067963941.1"/>
</dbReference>
<dbReference type="KEGG" id="blac:94349612"/>
<comment type="caution">
    <text evidence="4">The sequence shown here is derived from an EMBL/GenBank/DDBJ whole genome shotgun (WGS) entry which is preliminary data.</text>
</comment>
<dbReference type="Gene3D" id="1.20.58.1480">
    <property type="match status" value="1"/>
</dbReference>
<dbReference type="Pfam" id="PF03226">
    <property type="entry name" value="Yippee-Mis18"/>
    <property type="match status" value="1"/>
</dbReference>
<keyword evidence="2" id="KW-0862">Zinc</keyword>
<keyword evidence="5" id="KW-1185">Reference proteome</keyword>
<dbReference type="PROSITE" id="PS51788">
    <property type="entry name" value="CULT"/>
    <property type="match status" value="1"/>
</dbReference>
<keyword evidence="1" id="KW-0479">Metal-binding</keyword>
<evidence type="ECO:0000259" key="3">
    <source>
        <dbReference type="PROSITE" id="PS51788"/>
    </source>
</evidence>
<dbReference type="EMBL" id="SHOA02000203">
    <property type="protein sequence ID" value="TDH66230.1"/>
    <property type="molecule type" value="Genomic_DNA"/>
</dbReference>
<name>A0A976FGB1_BRELC</name>
<dbReference type="OrthoDB" id="267517at2759"/>
<gene>
    <name evidence="4" type="ORF">CCR75_005867</name>
</gene>
<evidence type="ECO:0000256" key="2">
    <source>
        <dbReference type="ARBA" id="ARBA00022833"/>
    </source>
</evidence>
<dbReference type="CDD" id="cd15777">
    <property type="entry name" value="CRBN_C_like"/>
    <property type="match status" value="1"/>
</dbReference>
<dbReference type="FunFam" id="2.170.150.20:FF:000007">
    <property type="entry name" value="Protein cereblon"/>
    <property type="match status" value="1"/>
</dbReference>
<organism evidence="4 5">
    <name type="scientific">Bremia lactucae</name>
    <name type="common">Lettuce downy mildew</name>
    <dbReference type="NCBI Taxonomy" id="4779"/>
    <lineage>
        <taxon>Eukaryota</taxon>
        <taxon>Sar</taxon>
        <taxon>Stramenopiles</taxon>
        <taxon>Oomycota</taxon>
        <taxon>Peronosporomycetes</taxon>
        <taxon>Peronosporales</taxon>
        <taxon>Peronosporaceae</taxon>
        <taxon>Bremia</taxon>
    </lineage>
</organism>
<dbReference type="InterPro" id="IPR015947">
    <property type="entry name" value="PUA-like_sf"/>
</dbReference>
<dbReference type="AlphaFoldDB" id="A0A976FGB1"/>
<dbReference type="InterPro" id="IPR004910">
    <property type="entry name" value="Yippee/Mis18/Cereblon"/>
</dbReference>
<evidence type="ECO:0000313" key="5">
    <source>
        <dbReference type="Proteomes" id="UP000294530"/>
    </source>
</evidence>
<reference evidence="4 5" key="1">
    <citation type="journal article" date="2021" name="Genome Biol.">
        <title>AFLAP: assembly-free linkage analysis pipeline using k-mers from genome sequencing data.</title>
        <authorList>
            <person name="Fletcher K."/>
            <person name="Zhang L."/>
            <person name="Gil J."/>
            <person name="Han R."/>
            <person name="Cavanaugh K."/>
            <person name="Michelmore R."/>
        </authorList>
    </citation>
    <scope>NUCLEOTIDE SEQUENCE [LARGE SCALE GENOMIC DNA]</scope>
    <source>
        <strain evidence="4 5">SF5</strain>
    </source>
</reference>
<dbReference type="Proteomes" id="UP000294530">
    <property type="component" value="Unassembled WGS sequence"/>
</dbReference>
<evidence type="ECO:0000256" key="1">
    <source>
        <dbReference type="ARBA" id="ARBA00022723"/>
    </source>
</evidence>
<protein>
    <recommendedName>
        <fullName evidence="3">CULT domain-containing protein</fullName>
    </recommendedName>
</protein>
<sequence>MLGGIGEYISTENVLLAVLAPHQTDQQFGATVQVERFSIEAHNGRMTGTAKQRFRLVERLPANGSLQFLYGKVQILPHDRAQSIPFHTMSCHGSLLKLNPIFRRQYSRQYPAYWGQCTYALYDARVLVHTIQKMLLSSVYSAWFRKPRIDQRSQTKDDDFINANESFKHYVAVASDRPDPTLFAYWVARNLPLDTMQRLELLQMNSTVRLLRREIELLEEVQEDLFCAICGVVIANTREMIRMTTHDALMETFVNPMGHVYQVLTVRDVTRSHVFTSTARSIQDTWFPGYAWSSIHCNSCDHHLGWRFDHVNSEVLPETFFGFRRAALTRSRELHSISSESSVGLLLT</sequence>